<feature type="region of interest" description="Disordered" evidence="14">
    <location>
        <begin position="378"/>
        <end position="415"/>
    </location>
</feature>
<keyword evidence="11" id="KW-0325">Glycoprotein</keyword>
<feature type="domain" description="BZIP" evidence="16">
    <location>
        <begin position="1"/>
        <end position="61"/>
    </location>
</feature>
<sequence>DEKRRARLMRNRESAQLSRQRKKHYVEELENKVRTMHSTIQDLNSKISYFMAENVALKQQMCTGGVPAVPPPHMAPPPPPGMYPHPAMIYPWMPCPPPYMVKPQGSQVPLVPIPKLKPQQPAQAPKASKRTETSNKNDTKKVASMSMLGMLLFMMFFGCLVPLVNVRYGGMKESLVVEDSYMRVGSTVGHHRRVLMLNGTDVGKNFGESNQSSVHRKEQSDDNFAHSLNESEPLAASLYVPRNDKLVKIDGNLIIHSVLASEKAMALAVPGMTIAGLGMNSGRHSHMRALGSSSGDNDGNSASTNGYLQQWFREGLSGPMLTAGMCSEVFQFDVSTAIVPATLNITENEVKQNATHLSKATNRRLKQNATRLSEVTNRRLLHPDSSSSTSNISSSSSSDKDRLNGSSCSSPPSSSMVVSVLFDPRETGDSDVEGVMGTKTLSRIFVVVLVDSVKYVTYSCVLP</sequence>
<feature type="non-terminal residue" evidence="17">
    <location>
        <position position="1"/>
    </location>
</feature>
<evidence type="ECO:0000256" key="6">
    <source>
        <dbReference type="ARBA" id="ARBA00022989"/>
    </source>
</evidence>
<evidence type="ECO:0000313" key="18">
    <source>
        <dbReference type="Proteomes" id="UP000015453"/>
    </source>
</evidence>
<evidence type="ECO:0000256" key="2">
    <source>
        <dbReference type="ARBA" id="ARBA00004389"/>
    </source>
</evidence>
<dbReference type="GO" id="GO:0006950">
    <property type="term" value="P:response to stress"/>
    <property type="evidence" value="ECO:0007669"/>
    <property type="project" value="UniProtKB-ARBA"/>
</dbReference>
<evidence type="ECO:0000256" key="7">
    <source>
        <dbReference type="ARBA" id="ARBA00023015"/>
    </source>
</evidence>
<feature type="non-terminal residue" evidence="17">
    <location>
        <position position="463"/>
    </location>
</feature>
<dbReference type="GO" id="GO:0005789">
    <property type="term" value="C:endoplasmic reticulum membrane"/>
    <property type="evidence" value="ECO:0007669"/>
    <property type="project" value="UniProtKB-SubCell"/>
</dbReference>
<keyword evidence="9 15" id="KW-0472">Membrane</keyword>
<evidence type="ECO:0000256" key="10">
    <source>
        <dbReference type="ARBA" id="ARBA00023163"/>
    </source>
</evidence>
<name>S8CI93_9LAMI</name>
<dbReference type="AlphaFoldDB" id="S8CI93"/>
<comment type="caution">
    <text evidence="17">The sequence shown here is derived from an EMBL/GenBank/DDBJ whole genome shotgun (WGS) entry which is preliminary data.</text>
</comment>
<evidence type="ECO:0000256" key="3">
    <source>
        <dbReference type="ARBA" id="ARBA00007163"/>
    </source>
</evidence>
<keyword evidence="4 15" id="KW-0812">Transmembrane</keyword>
<dbReference type="CDD" id="cd14704">
    <property type="entry name" value="bZIP_HY5-like"/>
    <property type="match status" value="1"/>
</dbReference>
<comment type="subcellular location">
    <subcellularLocation>
        <location evidence="2">Endoplasmic reticulum membrane</location>
        <topology evidence="2">Single-pass membrane protein</topology>
    </subcellularLocation>
    <subcellularLocation>
        <location evidence="1">Nucleus</location>
    </subcellularLocation>
</comment>
<feature type="transmembrane region" description="Helical" evidence="15">
    <location>
        <begin position="142"/>
        <end position="164"/>
    </location>
</feature>
<comment type="similarity">
    <text evidence="3">Belongs to the bZIP family.</text>
</comment>
<accession>S8CI93</accession>
<feature type="compositionally biased region" description="Low complexity" evidence="14">
    <location>
        <begin position="385"/>
        <end position="397"/>
    </location>
</feature>
<evidence type="ECO:0000256" key="8">
    <source>
        <dbReference type="ARBA" id="ARBA00023125"/>
    </source>
</evidence>
<evidence type="ECO:0000256" key="4">
    <source>
        <dbReference type="ARBA" id="ARBA00022692"/>
    </source>
</evidence>
<dbReference type="GO" id="GO:0003700">
    <property type="term" value="F:DNA-binding transcription factor activity"/>
    <property type="evidence" value="ECO:0007669"/>
    <property type="project" value="InterPro"/>
</dbReference>
<evidence type="ECO:0000313" key="17">
    <source>
        <dbReference type="EMBL" id="EPS66425.1"/>
    </source>
</evidence>
<feature type="region of interest" description="Disordered" evidence="14">
    <location>
        <begin position="110"/>
        <end position="139"/>
    </location>
</feature>
<gene>
    <name evidence="17" type="ORF">M569_08355</name>
</gene>
<evidence type="ECO:0000256" key="13">
    <source>
        <dbReference type="ARBA" id="ARBA00065888"/>
    </source>
</evidence>
<dbReference type="Gene3D" id="1.20.5.170">
    <property type="match status" value="1"/>
</dbReference>
<dbReference type="EMBL" id="AUSU01003690">
    <property type="protein sequence ID" value="EPS66425.1"/>
    <property type="molecule type" value="Genomic_DNA"/>
</dbReference>
<comment type="subunit">
    <text evidence="13">Interacts with BZIP28.</text>
</comment>
<protein>
    <recommendedName>
        <fullName evidence="16">BZIP domain-containing protein</fullName>
    </recommendedName>
</protein>
<evidence type="ECO:0000256" key="5">
    <source>
        <dbReference type="ARBA" id="ARBA00022824"/>
    </source>
</evidence>
<keyword evidence="10" id="KW-0804">Transcription</keyword>
<organism evidence="17 18">
    <name type="scientific">Genlisea aurea</name>
    <dbReference type="NCBI Taxonomy" id="192259"/>
    <lineage>
        <taxon>Eukaryota</taxon>
        <taxon>Viridiplantae</taxon>
        <taxon>Streptophyta</taxon>
        <taxon>Embryophyta</taxon>
        <taxon>Tracheophyta</taxon>
        <taxon>Spermatophyta</taxon>
        <taxon>Magnoliopsida</taxon>
        <taxon>eudicotyledons</taxon>
        <taxon>Gunneridae</taxon>
        <taxon>Pentapetalae</taxon>
        <taxon>asterids</taxon>
        <taxon>lamiids</taxon>
        <taxon>Lamiales</taxon>
        <taxon>Lentibulariaceae</taxon>
        <taxon>Genlisea</taxon>
    </lineage>
</organism>
<dbReference type="Proteomes" id="UP000015453">
    <property type="component" value="Unassembled WGS sequence"/>
</dbReference>
<dbReference type="FunFam" id="1.20.5.170:FF:000085">
    <property type="entry name" value="bZIP transcription factor 49"/>
    <property type="match status" value="1"/>
</dbReference>
<keyword evidence="5" id="KW-0256">Endoplasmic reticulum</keyword>
<dbReference type="GO" id="GO:0003677">
    <property type="term" value="F:DNA binding"/>
    <property type="evidence" value="ECO:0007669"/>
    <property type="project" value="UniProtKB-KW"/>
</dbReference>
<reference evidence="17 18" key="1">
    <citation type="journal article" date="2013" name="BMC Genomics">
        <title>The miniature genome of a carnivorous plant Genlisea aurea contains a low number of genes and short non-coding sequences.</title>
        <authorList>
            <person name="Leushkin E.V."/>
            <person name="Sutormin R.A."/>
            <person name="Nabieva E.R."/>
            <person name="Penin A.A."/>
            <person name="Kondrashov A.S."/>
            <person name="Logacheva M.D."/>
        </authorList>
    </citation>
    <scope>NUCLEOTIDE SEQUENCE [LARGE SCALE GENOMIC DNA]</scope>
</reference>
<dbReference type="GO" id="GO:0005634">
    <property type="term" value="C:nucleus"/>
    <property type="evidence" value="ECO:0007669"/>
    <property type="project" value="UniProtKB-SubCell"/>
</dbReference>
<keyword evidence="12" id="KW-0539">Nucleus</keyword>
<feature type="compositionally biased region" description="Low complexity" evidence="14">
    <location>
        <begin position="406"/>
        <end position="415"/>
    </location>
</feature>
<dbReference type="Pfam" id="PF00170">
    <property type="entry name" value="bZIP_1"/>
    <property type="match status" value="1"/>
</dbReference>
<evidence type="ECO:0000256" key="15">
    <source>
        <dbReference type="SAM" id="Phobius"/>
    </source>
</evidence>
<evidence type="ECO:0000259" key="16">
    <source>
        <dbReference type="PROSITE" id="PS50217"/>
    </source>
</evidence>
<feature type="compositionally biased region" description="Basic and acidic residues" evidence="14">
    <location>
        <begin position="129"/>
        <end position="139"/>
    </location>
</feature>
<dbReference type="PANTHER" id="PTHR47416">
    <property type="entry name" value="BASIC-LEUCINE ZIPPER TRANSCRIPTION FACTOR F-RELATED"/>
    <property type="match status" value="1"/>
</dbReference>
<evidence type="ECO:0000256" key="14">
    <source>
        <dbReference type="SAM" id="MobiDB-lite"/>
    </source>
</evidence>
<dbReference type="OrthoDB" id="295274at2759"/>
<evidence type="ECO:0000256" key="1">
    <source>
        <dbReference type="ARBA" id="ARBA00004123"/>
    </source>
</evidence>
<dbReference type="InterPro" id="IPR004827">
    <property type="entry name" value="bZIP"/>
</dbReference>
<dbReference type="PROSITE" id="PS50217">
    <property type="entry name" value="BZIP"/>
    <property type="match status" value="1"/>
</dbReference>
<keyword evidence="8" id="KW-0238">DNA-binding</keyword>
<keyword evidence="18" id="KW-1185">Reference proteome</keyword>
<dbReference type="SUPFAM" id="SSF57959">
    <property type="entry name" value="Leucine zipper domain"/>
    <property type="match status" value="1"/>
</dbReference>
<evidence type="ECO:0000256" key="12">
    <source>
        <dbReference type="ARBA" id="ARBA00023242"/>
    </source>
</evidence>
<keyword evidence="7" id="KW-0805">Transcription regulation</keyword>
<evidence type="ECO:0000256" key="9">
    <source>
        <dbReference type="ARBA" id="ARBA00023136"/>
    </source>
</evidence>
<evidence type="ECO:0000256" key="11">
    <source>
        <dbReference type="ARBA" id="ARBA00023180"/>
    </source>
</evidence>
<proteinExistence type="inferred from homology"/>
<feature type="compositionally biased region" description="Low complexity" evidence="14">
    <location>
        <begin position="113"/>
        <end position="126"/>
    </location>
</feature>
<keyword evidence="6 15" id="KW-1133">Transmembrane helix</keyword>
<dbReference type="InterPro" id="IPR046347">
    <property type="entry name" value="bZIP_sf"/>
</dbReference>
<dbReference type="PANTHER" id="PTHR47416:SF3">
    <property type="entry name" value="BZIP TRANSCRIPTION FACTOR 17-RELATED"/>
    <property type="match status" value="1"/>
</dbReference>
<dbReference type="SMART" id="SM00338">
    <property type="entry name" value="BRLZ"/>
    <property type="match status" value="1"/>
</dbReference>